<proteinExistence type="predicted"/>
<accession>A0A392QBT7</accession>
<comment type="caution">
    <text evidence="1">The sequence shown here is derived from an EMBL/GenBank/DDBJ whole genome shotgun (WGS) entry which is preliminary data.</text>
</comment>
<evidence type="ECO:0000313" key="2">
    <source>
        <dbReference type="Proteomes" id="UP000265520"/>
    </source>
</evidence>
<organism evidence="1 2">
    <name type="scientific">Trifolium medium</name>
    <dbReference type="NCBI Taxonomy" id="97028"/>
    <lineage>
        <taxon>Eukaryota</taxon>
        <taxon>Viridiplantae</taxon>
        <taxon>Streptophyta</taxon>
        <taxon>Embryophyta</taxon>
        <taxon>Tracheophyta</taxon>
        <taxon>Spermatophyta</taxon>
        <taxon>Magnoliopsida</taxon>
        <taxon>eudicotyledons</taxon>
        <taxon>Gunneridae</taxon>
        <taxon>Pentapetalae</taxon>
        <taxon>rosids</taxon>
        <taxon>fabids</taxon>
        <taxon>Fabales</taxon>
        <taxon>Fabaceae</taxon>
        <taxon>Papilionoideae</taxon>
        <taxon>50 kb inversion clade</taxon>
        <taxon>NPAAA clade</taxon>
        <taxon>Hologalegina</taxon>
        <taxon>IRL clade</taxon>
        <taxon>Trifolieae</taxon>
        <taxon>Trifolium</taxon>
    </lineage>
</organism>
<evidence type="ECO:0000313" key="1">
    <source>
        <dbReference type="EMBL" id="MCI21016.1"/>
    </source>
</evidence>
<keyword evidence="2" id="KW-1185">Reference proteome</keyword>
<protein>
    <submittedName>
        <fullName evidence="1">Uncharacterized protein</fullName>
    </submittedName>
</protein>
<sequence>MRVNVTLTSDGYITQIQQAIDRNPHNTIVFHLANGEYLRKNVIDGINREIVARNRNDSFSLNYLVTIPQLQGFAKKCDAWWNRNNPKK</sequence>
<name>A0A392QBT7_9FABA</name>
<reference evidence="1 2" key="1">
    <citation type="journal article" date="2018" name="Front. Plant Sci.">
        <title>Red Clover (Trifolium pratense) and Zigzag Clover (T. medium) - A Picture of Genomic Similarities and Differences.</title>
        <authorList>
            <person name="Dluhosova J."/>
            <person name="Istvanek J."/>
            <person name="Nedelnik J."/>
            <person name="Repkova J."/>
        </authorList>
    </citation>
    <scope>NUCLEOTIDE SEQUENCE [LARGE SCALE GENOMIC DNA]</scope>
    <source>
        <strain evidence="2">cv. 10/8</strain>
        <tissue evidence="1">Leaf</tissue>
    </source>
</reference>
<dbReference type="AlphaFoldDB" id="A0A392QBT7"/>
<dbReference type="Proteomes" id="UP000265520">
    <property type="component" value="Unassembled WGS sequence"/>
</dbReference>
<dbReference type="EMBL" id="LXQA010122867">
    <property type="protein sequence ID" value="MCI21016.1"/>
    <property type="molecule type" value="Genomic_DNA"/>
</dbReference>